<protein>
    <submittedName>
        <fullName evidence="3">Choice-of-anchor D domain-containing protein</fullName>
    </submittedName>
</protein>
<dbReference type="Proteomes" id="UP000315995">
    <property type="component" value="Chromosome"/>
</dbReference>
<evidence type="ECO:0000256" key="2">
    <source>
        <dbReference type="SAM" id="SignalP"/>
    </source>
</evidence>
<dbReference type="OrthoDB" id="5479562at2"/>
<feature type="chain" id="PRO_5030106838" evidence="2">
    <location>
        <begin position="28"/>
        <end position="698"/>
    </location>
</feature>
<proteinExistence type="predicted"/>
<dbReference type="Gene3D" id="2.60.40.10">
    <property type="entry name" value="Immunoglobulins"/>
    <property type="match status" value="3"/>
</dbReference>
<dbReference type="EMBL" id="CP041186">
    <property type="protein sequence ID" value="QDG54283.1"/>
    <property type="molecule type" value="Genomic_DNA"/>
</dbReference>
<evidence type="ECO:0000313" key="4">
    <source>
        <dbReference type="Proteomes" id="UP000315995"/>
    </source>
</evidence>
<feature type="region of interest" description="Disordered" evidence="1">
    <location>
        <begin position="451"/>
        <end position="472"/>
    </location>
</feature>
<reference evidence="3 4" key="1">
    <citation type="submission" date="2019-06" db="EMBL/GenBank/DDBJ databases">
        <title>Persicimonas caeni gen. nov., sp. nov., a predatory bacterium isolated from solar saltern.</title>
        <authorList>
            <person name="Wang S."/>
        </authorList>
    </citation>
    <scope>NUCLEOTIDE SEQUENCE [LARGE SCALE GENOMIC DNA]</scope>
    <source>
        <strain evidence="3 4">YN101</strain>
    </source>
</reference>
<dbReference type="InterPro" id="IPR013783">
    <property type="entry name" value="Ig-like_fold"/>
</dbReference>
<feature type="signal peptide" evidence="2">
    <location>
        <begin position="1"/>
        <end position="27"/>
    </location>
</feature>
<dbReference type="NCBIfam" id="NF012200">
    <property type="entry name" value="choice_anch_D"/>
    <property type="match status" value="2"/>
</dbReference>
<evidence type="ECO:0000313" key="3">
    <source>
        <dbReference type="EMBL" id="QDG54283.1"/>
    </source>
</evidence>
<accession>A0A4Y6Q163</accession>
<sequence length="698" mass="75499">MQSLTRNIRLAALLVLSVALVGLSACSDDDSTNNNIGEGGGGRIMVQPISVTFSRLELGTTETREVTIWNIHDSESLRLNDINLEAREGGSIDDLSLQNAPEAGTLIAPGESVKMQVEFTARGQANAGVIKIVSSDTDYTKDEPYTLDVDTLANRPELVVEPETVRFPRLSPPDSADQVLEIRNYGSAPLVIHRVSYSGGSDFRIEEPQGEIVLEPYDSSAVEESPDTYLLDIPVHYAPQGGGGDSGEILIESNDTRGDTNEDGRGVYIVDVRANAQSPCILVDGTTRHFGQVPIGGESTDVVSVTNCGSETLEISGIELSENTADNEFALDLGSWDVNGDDQLDDVVEIEPGERETFQIDYGPIQVGSDTGKALILSNDPAQSSLELELVGRGSDGQCPEAVLTAKVRGVSAAPRPTVSAAPLDYIILDASNSDDPDGRVVDYEWTPLELPDGAQDTLGPTAEDPTDDDPSRREFRALLAGTYKYAVDVIDNEGFRSCEQAVATIVATPNEKIHVELTWTNPEDPDESDDSGSDVDVHLVKMGPGQWFKSPYDIYFRNPNSGSGGDSGIWNPESPSLDIDDTDGGGPENIQMDDPADCEWYAVGVHYYRQLFGTAYATVRIYVNGNPVYEQINKPLQRGGQFWDVARIHWNQGVVTVQDVNTVMPAAPIGDEPEVTDGMRTLDGQNNPRYCTSQGLY</sequence>
<gene>
    <name evidence="3" type="ORF">FIV42_27120</name>
</gene>
<evidence type="ECO:0000256" key="1">
    <source>
        <dbReference type="SAM" id="MobiDB-lite"/>
    </source>
</evidence>
<dbReference type="RefSeq" id="WP_141200727.1">
    <property type="nucleotide sequence ID" value="NZ_CP041186.1"/>
</dbReference>
<keyword evidence="2" id="KW-0732">Signal</keyword>
<keyword evidence="4" id="KW-1185">Reference proteome</keyword>
<organism evidence="3 4">
    <name type="scientific">Persicimonas caeni</name>
    <dbReference type="NCBI Taxonomy" id="2292766"/>
    <lineage>
        <taxon>Bacteria</taxon>
        <taxon>Deltaproteobacteria</taxon>
        <taxon>Bradymonadales</taxon>
        <taxon>Bradymonadaceae</taxon>
        <taxon>Persicimonas</taxon>
    </lineage>
</organism>
<name>A0A4Y6Q163_PERCE</name>
<dbReference type="AlphaFoldDB" id="A0A4Y6Q163"/>
<dbReference type="PROSITE" id="PS51257">
    <property type="entry name" value="PROKAR_LIPOPROTEIN"/>
    <property type="match status" value="1"/>
</dbReference>
<accession>A0A5B8YCK5</accession>